<dbReference type="EMBL" id="ML992240">
    <property type="protein sequence ID" value="KAF2228350.1"/>
    <property type="molecule type" value="Genomic_DNA"/>
</dbReference>
<protein>
    <recommendedName>
        <fullName evidence="3">DDE-1 domain-containing protein</fullName>
    </recommendedName>
</protein>
<accession>A0A6A6GS67</accession>
<feature type="non-terminal residue" evidence="1">
    <location>
        <position position="1"/>
    </location>
</feature>
<sequence>VAEHKYHLLNIYNINKLGFGIKKEQIIIILIYLNNVKKKKVMLNKQDWVTNIKYISAAGKLLAPLLIFKGDYINT</sequence>
<reference evidence="1" key="1">
    <citation type="journal article" date="2020" name="Stud. Mycol.">
        <title>101 Dothideomycetes genomes: a test case for predicting lifestyles and emergence of pathogens.</title>
        <authorList>
            <person name="Haridas S."/>
            <person name="Albert R."/>
            <person name="Binder M."/>
            <person name="Bloem J."/>
            <person name="Labutti K."/>
            <person name="Salamov A."/>
            <person name="Andreopoulos B."/>
            <person name="Baker S."/>
            <person name="Barry K."/>
            <person name="Bills G."/>
            <person name="Bluhm B."/>
            <person name="Cannon C."/>
            <person name="Castanera R."/>
            <person name="Culley D."/>
            <person name="Daum C."/>
            <person name="Ezra D."/>
            <person name="Gonzalez J."/>
            <person name="Henrissat B."/>
            <person name="Kuo A."/>
            <person name="Liang C."/>
            <person name="Lipzen A."/>
            <person name="Lutzoni F."/>
            <person name="Magnuson J."/>
            <person name="Mondo S."/>
            <person name="Nolan M."/>
            <person name="Ohm R."/>
            <person name="Pangilinan J."/>
            <person name="Park H.-J."/>
            <person name="Ramirez L."/>
            <person name="Alfaro M."/>
            <person name="Sun H."/>
            <person name="Tritt A."/>
            <person name="Yoshinaga Y."/>
            <person name="Zwiers L.-H."/>
            <person name="Turgeon B."/>
            <person name="Goodwin S."/>
            <person name="Spatafora J."/>
            <person name="Crous P."/>
            <person name="Grigoriev I."/>
        </authorList>
    </citation>
    <scope>NUCLEOTIDE SEQUENCE</scope>
    <source>
        <strain evidence="1">Tuck. ex Michener</strain>
    </source>
</reference>
<dbReference type="Proteomes" id="UP000800092">
    <property type="component" value="Unassembled WGS sequence"/>
</dbReference>
<name>A0A6A6GS67_VIRVR</name>
<organism evidence="1 2">
    <name type="scientific">Viridothelium virens</name>
    <name type="common">Speckled blister lichen</name>
    <name type="synonym">Trypethelium virens</name>
    <dbReference type="NCBI Taxonomy" id="1048519"/>
    <lineage>
        <taxon>Eukaryota</taxon>
        <taxon>Fungi</taxon>
        <taxon>Dikarya</taxon>
        <taxon>Ascomycota</taxon>
        <taxon>Pezizomycotina</taxon>
        <taxon>Dothideomycetes</taxon>
        <taxon>Dothideomycetes incertae sedis</taxon>
        <taxon>Trypetheliales</taxon>
        <taxon>Trypetheliaceae</taxon>
        <taxon>Viridothelium</taxon>
    </lineage>
</organism>
<gene>
    <name evidence="1" type="ORF">EV356DRAFT_458364</name>
</gene>
<dbReference type="AlphaFoldDB" id="A0A6A6GS67"/>
<evidence type="ECO:0008006" key="3">
    <source>
        <dbReference type="Google" id="ProtNLM"/>
    </source>
</evidence>
<evidence type="ECO:0000313" key="2">
    <source>
        <dbReference type="Proteomes" id="UP000800092"/>
    </source>
</evidence>
<proteinExistence type="predicted"/>
<keyword evidence="2" id="KW-1185">Reference proteome</keyword>
<evidence type="ECO:0000313" key="1">
    <source>
        <dbReference type="EMBL" id="KAF2228350.1"/>
    </source>
</evidence>